<organism evidence="1 2">
    <name type="scientific">Eisenbergiella porci</name>
    <dbReference type="NCBI Taxonomy" id="2652274"/>
    <lineage>
        <taxon>Bacteria</taxon>
        <taxon>Bacillati</taxon>
        <taxon>Bacillota</taxon>
        <taxon>Clostridia</taxon>
        <taxon>Lachnospirales</taxon>
        <taxon>Lachnospiraceae</taxon>
        <taxon>Eisenbergiella</taxon>
    </lineage>
</organism>
<dbReference type="EMBL" id="VUMI01000048">
    <property type="protein sequence ID" value="MSS90830.1"/>
    <property type="molecule type" value="Genomic_DNA"/>
</dbReference>
<protein>
    <submittedName>
        <fullName evidence="1">Uncharacterized protein</fullName>
    </submittedName>
</protein>
<reference evidence="1 2" key="1">
    <citation type="submission" date="2019-08" db="EMBL/GenBank/DDBJ databases">
        <title>In-depth cultivation of the pig gut microbiome towards novel bacterial diversity and tailored functional studies.</title>
        <authorList>
            <person name="Wylensek D."/>
            <person name="Hitch T.C.A."/>
            <person name="Clavel T."/>
        </authorList>
    </citation>
    <scope>NUCLEOTIDE SEQUENCE [LARGE SCALE GENOMIC DNA]</scope>
    <source>
        <strain evidence="1 2">WCA-389-WT-23B</strain>
    </source>
</reference>
<accession>A0A6N7WN36</accession>
<gene>
    <name evidence="1" type="ORF">FYJ45_22035</name>
</gene>
<dbReference type="Proteomes" id="UP000436047">
    <property type="component" value="Unassembled WGS sequence"/>
</dbReference>
<keyword evidence="2" id="KW-1185">Reference proteome</keyword>
<dbReference type="RefSeq" id="WP_154467249.1">
    <property type="nucleotide sequence ID" value="NZ_JAXDZL010000152.1"/>
</dbReference>
<sequence>MTNIIFIPAGERVLRYKNTVCDNIMYFSVKKGMGIGAREPLKSMTAETARRDKVTFLISSHDLNLFSNLAGRYLLLFHGRIVCLTGEKTEAKEIRKKYEECRIRNLCEKERPAFYSGALKKERIYGIFNTY</sequence>
<evidence type="ECO:0000313" key="1">
    <source>
        <dbReference type="EMBL" id="MSS90830.1"/>
    </source>
</evidence>
<name>A0A6N7WN36_9FIRM</name>
<dbReference type="AlphaFoldDB" id="A0A6N7WN36"/>
<comment type="caution">
    <text evidence="1">The sequence shown here is derived from an EMBL/GenBank/DDBJ whole genome shotgun (WGS) entry which is preliminary data.</text>
</comment>
<proteinExistence type="predicted"/>
<dbReference type="GeneID" id="86055697"/>
<evidence type="ECO:0000313" key="2">
    <source>
        <dbReference type="Proteomes" id="UP000436047"/>
    </source>
</evidence>